<reference evidence="2 3" key="1">
    <citation type="submission" date="2019-07" db="EMBL/GenBank/DDBJ databases">
        <title>Genomic Encyclopedia of Archaeal and Bacterial Type Strains, Phase II (KMG-II): from individual species to whole genera.</title>
        <authorList>
            <person name="Goeker M."/>
        </authorList>
    </citation>
    <scope>NUCLEOTIDE SEQUENCE [LARGE SCALE GENOMIC DNA]</scope>
    <source>
        <strain evidence="2 3">ATCC BAA-1139</strain>
    </source>
</reference>
<name>A0A562VMA3_9BACT</name>
<organism evidence="2 3">
    <name type="scientific">Geobacter argillaceus</name>
    <dbReference type="NCBI Taxonomy" id="345631"/>
    <lineage>
        <taxon>Bacteria</taxon>
        <taxon>Pseudomonadati</taxon>
        <taxon>Thermodesulfobacteriota</taxon>
        <taxon>Desulfuromonadia</taxon>
        <taxon>Geobacterales</taxon>
        <taxon>Geobacteraceae</taxon>
        <taxon>Geobacter</taxon>
    </lineage>
</organism>
<keyword evidence="1" id="KW-0732">Signal</keyword>
<evidence type="ECO:0000313" key="2">
    <source>
        <dbReference type="EMBL" id="TWJ19018.1"/>
    </source>
</evidence>
<gene>
    <name evidence="2" type="ORF">JN12_02236</name>
</gene>
<evidence type="ECO:0000256" key="1">
    <source>
        <dbReference type="SAM" id="SignalP"/>
    </source>
</evidence>
<protein>
    <recommendedName>
        <fullName evidence="4">Rap1a immunity protein domain-containing protein</fullName>
    </recommendedName>
</protein>
<evidence type="ECO:0000313" key="3">
    <source>
        <dbReference type="Proteomes" id="UP000319449"/>
    </source>
</evidence>
<proteinExistence type="predicted"/>
<feature type="chain" id="PRO_5022191438" description="Rap1a immunity protein domain-containing protein" evidence="1">
    <location>
        <begin position="27"/>
        <end position="120"/>
    </location>
</feature>
<dbReference type="Proteomes" id="UP000319449">
    <property type="component" value="Unassembled WGS sequence"/>
</dbReference>
<evidence type="ECO:0008006" key="4">
    <source>
        <dbReference type="Google" id="ProtNLM"/>
    </source>
</evidence>
<dbReference type="AlphaFoldDB" id="A0A562VMA3"/>
<accession>A0A562VMA3</accession>
<keyword evidence="3" id="KW-1185">Reference proteome</keyword>
<sequence length="120" mass="13467">MKKSCCIIIVLSLVSLFLSTSPLAHEARAELTVKDFIIVKDTSYFSYYINGIYQGLRLANSSLNATNRKQFFCIPDTLILDTNHLVSLVEDTVNTYQLAPDAQIEPIMLMALQQTFPCSN</sequence>
<dbReference type="RefSeq" id="WP_145022714.1">
    <property type="nucleotide sequence ID" value="NZ_VLLN01000012.1"/>
</dbReference>
<comment type="caution">
    <text evidence="2">The sequence shown here is derived from an EMBL/GenBank/DDBJ whole genome shotgun (WGS) entry which is preliminary data.</text>
</comment>
<dbReference type="EMBL" id="VLLN01000012">
    <property type="protein sequence ID" value="TWJ19018.1"/>
    <property type="molecule type" value="Genomic_DNA"/>
</dbReference>
<feature type="signal peptide" evidence="1">
    <location>
        <begin position="1"/>
        <end position="26"/>
    </location>
</feature>